<dbReference type="GO" id="GO:0019897">
    <property type="term" value="C:extrinsic component of plasma membrane"/>
    <property type="evidence" value="ECO:0007669"/>
    <property type="project" value="UniProtKB-UniRule"/>
</dbReference>
<evidence type="ECO:0000256" key="5">
    <source>
        <dbReference type="ARBA" id="ARBA00023136"/>
    </source>
</evidence>
<keyword evidence="5 8" id="KW-0472">Membrane</keyword>
<feature type="domain" description="Topo IIA-type catalytic" evidence="10">
    <location>
        <begin position="30"/>
        <end position="496"/>
    </location>
</feature>
<evidence type="ECO:0000256" key="3">
    <source>
        <dbReference type="ARBA" id="ARBA00023029"/>
    </source>
</evidence>
<dbReference type="GO" id="GO:0006265">
    <property type="term" value="P:DNA topological change"/>
    <property type="evidence" value="ECO:0007669"/>
    <property type="project" value="UniProtKB-UniRule"/>
</dbReference>
<dbReference type="GO" id="GO:0005694">
    <property type="term" value="C:chromosome"/>
    <property type="evidence" value="ECO:0007669"/>
    <property type="project" value="InterPro"/>
</dbReference>
<dbReference type="RefSeq" id="WP_074389096.1">
    <property type="nucleotide sequence ID" value="NZ_CP102152.1"/>
</dbReference>
<comment type="similarity">
    <text evidence="8">Belongs to the type II topoisomerase GyrA/ParC subunit family. ParC type 2 subfamily.</text>
</comment>
<dbReference type="InterPro" id="IPR013758">
    <property type="entry name" value="Topo_IIA_A/C_ab"/>
</dbReference>
<dbReference type="Pfam" id="PF00521">
    <property type="entry name" value="DNA_topoisoIV"/>
    <property type="match status" value="1"/>
</dbReference>
<keyword evidence="6 8" id="KW-0413">Isomerase</keyword>
<dbReference type="Gene3D" id="3.90.199.10">
    <property type="entry name" value="Topoisomerase II, domain 5"/>
    <property type="match status" value="1"/>
</dbReference>
<dbReference type="FunFam" id="3.90.199.10:FF:000001">
    <property type="entry name" value="DNA gyrase subunit A"/>
    <property type="match status" value="1"/>
</dbReference>
<dbReference type="InterPro" id="IPR013757">
    <property type="entry name" value="Topo_IIA_A_a_sf"/>
</dbReference>
<evidence type="ECO:0000313" key="12">
    <source>
        <dbReference type="Proteomes" id="UP001272448"/>
    </source>
</evidence>
<feature type="site" description="Transition state stabilizer" evidence="8">
    <location>
        <position position="117"/>
    </location>
</feature>
<protein>
    <recommendedName>
        <fullName evidence="8">DNA topoisomerase 4 subunit A</fullName>
        <ecNumber evidence="8">5.6.2.2</ecNumber>
    </recommendedName>
    <alternativeName>
        <fullName evidence="8">Topoisomerase IV subunit A</fullName>
    </alternativeName>
</protein>
<dbReference type="Gene3D" id="2.120.10.90">
    <property type="entry name" value="DNA gyrase/topoisomerase IV, subunit A, C-terminal"/>
    <property type="match status" value="1"/>
</dbReference>
<dbReference type="GO" id="GO:0034335">
    <property type="term" value="F:DNA negative supercoiling activity"/>
    <property type="evidence" value="ECO:0007669"/>
    <property type="project" value="UniProtKB-ARBA"/>
</dbReference>
<dbReference type="GO" id="GO:0007059">
    <property type="term" value="P:chromosome segregation"/>
    <property type="evidence" value="ECO:0007669"/>
    <property type="project" value="UniProtKB-UniRule"/>
</dbReference>
<evidence type="ECO:0000256" key="8">
    <source>
        <dbReference type="HAMAP-Rule" id="MF_00937"/>
    </source>
</evidence>
<dbReference type="Gene3D" id="3.30.1360.40">
    <property type="match status" value="1"/>
</dbReference>
<keyword evidence="4 8" id="KW-0238">DNA-binding</keyword>
<feature type="site" description="Interaction with DNA" evidence="8">
    <location>
        <position position="93"/>
    </location>
</feature>
<dbReference type="PROSITE" id="PS52040">
    <property type="entry name" value="TOPO_IIA"/>
    <property type="match status" value="1"/>
</dbReference>
<dbReference type="InterPro" id="IPR035516">
    <property type="entry name" value="Gyrase/topoIV_suA_C"/>
</dbReference>
<dbReference type="PANTHER" id="PTHR43493">
    <property type="entry name" value="DNA GYRASE/TOPOISOMERASE SUBUNIT A"/>
    <property type="match status" value="1"/>
</dbReference>
<reference evidence="11" key="1">
    <citation type="submission" date="2023-07" db="EMBL/GenBank/DDBJ databases">
        <title>Characterization of virulence traits, antimicrobial resistance genes carried by mobile genetic elements and competence in Streptococcus suis strains isolated in France.</title>
        <authorList>
            <person name="Dechene-Tempier M."/>
            <person name="Marois-Crehan C."/>
            <person name="De Boisseson C."/>
            <person name="Lucas P."/>
            <person name="Bougeard S."/>
            <person name="Libante V."/>
            <person name="Payot S."/>
        </authorList>
    </citation>
    <scope>NUCLEOTIDE SEQUENCE</scope>
    <source>
        <strain evidence="11">1532</strain>
    </source>
</reference>
<dbReference type="InterPro" id="IPR002205">
    <property type="entry name" value="Topo_IIA_dom_A"/>
</dbReference>
<dbReference type="GO" id="GO:0005737">
    <property type="term" value="C:cytoplasm"/>
    <property type="evidence" value="ECO:0007669"/>
    <property type="project" value="TreeGrafter"/>
</dbReference>
<dbReference type="EC" id="5.6.2.2" evidence="8"/>
<sequence length="817" mass="92334">MSNIQNMSLEDIMGERFGRYSKYIIQERALPDIRDGLKPVQRRILYSMNKDGNTFDKGYRKSAKSVGNIMGNFHPHGDSSIYDAMVRMSQDWKNREILVEMHGNNGSMDGDPPAAMRYTEARLSEMAGYLLADIEKKTVPFAWNFDDTEKEPTVLPAAFPNLLVNGATGISAGYATDIPPHNLAEVIDAVVYMIDHPTAKLEKLMEFLPGPDFPTGAIIQGADEIKKAYETGKGRVVVRSRCDIEQLKAGKKQIVITEIPYEVNKAVLVKKIDDVRVNNKVPGIAEVRDESDRTGLRIAIELKKDSDEQTILNYLYKYTDLQINYNFNMVAIDNFTPRQVGLQKILSSYIAHRREIIIARSKFDKEKAEKRLHIVEGLIRVISILDEVIALIRASENKADAKENLKVSYDFSEEQAEAIVTLQLYRLTNTDIVTLENEEAALCEQIQTLAAIIGDERTMFNLMKKELREVKKQFGNPRLSELQDQAETIEIDTASLIVEEETFVSVTKAGYIKRTSPRSFGASTVEEVGKRDDDQLIFLQNAKTTQHLLLFTNLGNVIYRPVHELTDIRWKDIGEHLSQTLMNFDTNEEIIFAELVENFDEGTYFAVTKYGQIKRVERKEFTPWRTYKSKSTKYAKLKDAEDVVITVSPVVLDDIMLITEKGYALRFNIEEVPIIGAKAAGVKAVNLKDEDVVAAAFISNTSSVYLLTQRGSLKRMATEEIPVTSRAKRGLQVFRELKSKPHRVFAAGPVLTDQGDFDLFSTANEDEATSQVLHVQSKTGKLYEVDMTQLSLSERTSNGSFISETISDEEVFRAWID</sequence>
<dbReference type="InterPro" id="IPR005741">
    <property type="entry name" value="TopoIV_A_Gpos"/>
</dbReference>
<evidence type="ECO:0000256" key="9">
    <source>
        <dbReference type="PROSITE-ProRule" id="PRU01384"/>
    </source>
</evidence>
<dbReference type="InterPro" id="IPR050220">
    <property type="entry name" value="Type_II_DNA_Topoisomerases"/>
</dbReference>
<dbReference type="Pfam" id="PF03989">
    <property type="entry name" value="DNA_gyraseA_C"/>
    <property type="match status" value="4"/>
</dbReference>
<dbReference type="SUPFAM" id="SSF56719">
    <property type="entry name" value="Type II DNA topoisomerase"/>
    <property type="match status" value="1"/>
</dbReference>
<dbReference type="Proteomes" id="UP001272448">
    <property type="component" value="Unassembled WGS sequence"/>
</dbReference>
<comment type="subcellular location">
    <subcellularLocation>
        <location evidence="8">Cell membrane</location>
        <topology evidence="8">Peripheral membrane protein</topology>
    </subcellularLocation>
</comment>
<evidence type="ECO:0000259" key="10">
    <source>
        <dbReference type="PROSITE" id="PS52040"/>
    </source>
</evidence>
<feature type="site" description="Interaction with DNA" evidence="8">
    <location>
        <position position="38"/>
    </location>
</feature>
<keyword evidence="2 8" id="KW-1003">Cell membrane</keyword>
<dbReference type="SUPFAM" id="SSF101904">
    <property type="entry name" value="GyrA/ParC C-terminal domain-like"/>
    <property type="match status" value="1"/>
</dbReference>
<dbReference type="InterPro" id="IPR013760">
    <property type="entry name" value="Topo_IIA-like_dom_sf"/>
</dbReference>
<evidence type="ECO:0000256" key="6">
    <source>
        <dbReference type="ARBA" id="ARBA00023235"/>
    </source>
</evidence>
<dbReference type="EMBL" id="JAUTFT010000002">
    <property type="protein sequence ID" value="MDW8634507.1"/>
    <property type="molecule type" value="Genomic_DNA"/>
</dbReference>
<evidence type="ECO:0000256" key="7">
    <source>
        <dbReference type="ARBA" id="ARBA00063644"/>
    </source>
</evidence>
<evidence type="ECO:0000256" key="4">
    <source>
        <dbReference type="ARBA" id="ARBA00023125"/>
    </source>
</evidence>
<dbReference type="HAMAP" id="MF_00937">
    <property type="entry name" value="ParC_type2"/>
    <property type="match status" value="1"/>
</dbReference>
<dbReference type="FunFam" id="2.120.10.90:FF:000005">
    <property type="entry name" value="DNA topoisomerase 4 subunit A"/>
    <property type="match status" value="1"/>
</dbReference>
<dbReference type="FunFam" id="3.30.1360.40:FF:000002">
    <property type="entry name" value="DNA gyrase subunit A"/>
    <property type="match status" value="1"/>
</dbReference>
<comment type="subunit">
    <text evidence="7 8">Heterotetramer composed of ParC and ParE.</text>
</comment>
<dbReference type="NCBIfam" id="NF004044">
    <property type="entry name" value="PRK05561.1"/>
    <property type="match status" value="1"/>
</dbReference>
<comment type="function">
    <text evidence="8">Topoisomerase IV is essential for chromosome segregation. It relaxes supercoiled DNA. Performs the decatenation events required during the replication of a circular DNA molecule.</text>
</comment>
<dbReference type="InterPro" id="IPR006691">
    <property type="entry name" value="GyrA/parC_rep"/>
</dbReference>
<dbReference type="Gene3D" id="1.10.268.10">
    <property type="entry name" value="Topoisomerase, domain 3"/>
    <property type="match status" value="1"/>
</dbReference>
<dbReference type="GO" id="GO:0009330">
    <property type="term" value="C:DNA topoisomerase type II (double strand cut, ATP-hydrolyzing) complex"/>
    <property type="evidence" value="ECO:0007669"/>
    <property type="project" value="TreeGrafter"/>
</dbReference>
<organism evidence="11 12">
    <name type="scientific">Streptococcus suis</name>
    <dbReference type="NCBI Taxonomy" id="1307"/>
    <lineage>
        <taxon>Bacteria</taxon>
        <taxon>Bacillati</taxon>
        <taxon>Bacillota</taxon>
        <taxon>Bacilli</taxon>
        <taxon>Lactobacillales</taxon>
        <taxon>Streptococcaceae</taxon>
        <taxon>Streptococcus</taxon>
    </lineage>
</organism>
<evidence type="ECO:0000256" key="1">
    <source>
        <dbReference type="ARBA" id="ARBA00000185"/>
    </source>
</evidence>
<comment type="caution">
    <text evidence="11">The sequence shown here is derived from an EMBL/GenBank/DDBJ whole genome shotgun (WGS) entry which is preliminary data.</text>
</comment>
<evidence type="ECO:0000256" key="2">
    <source>
        <dbReference type="ARBA" id="ARBA00022475"/>
    </source>
</evidence>
<dbReference type="GO" id="GO:0003677">
    <property type="term" value="F:DNA binding"/>
    <property type="evidence" value="ECO:0007669"/>
    <property type="project" value="UniProtKB-UniRule"/>
</dbReference>
<feature type="active site" description="O-(5'-phospho-DNA)-tyrosine intermediate" evidence="8 9">
    <location>
        <position position="118"/>
    </location>
</feature>
<comment type="catalytic activity">
    <reaction evidence="1 8 9">
        <text>ATP-dependent breakage, passage and rejoining of double-stranded DNA.</text>
        <dbReference type="EC" id="5.6.2.2"/>
    </reaction>
</comment>
<feature type="site" description="Interaction with DNA" evidence="8">
    <location>
        <position position="87"/>
    </location>
</feature>
<feature type="site" description="Interaction with DNA" evidence="8">
    <location>
        <position position="76"/>
    </location>
</feature>
<dbReference type="SMART" id="SM00434">
    <property type="entry name" value="TOP4c"/>
    <property type="match status" value="1"/>
</dbReference>
<keyword evidence="3 8" id="KW-0799">Topoisomerase</keyword>
<feature type="site" description="Interaction with DNA" evidence="8">
    <location>
        <position position="74"/>
    </location>
</feature>
<dbReference type="AlphaFoldDB" id="A0AAP6A553"/>
<evidence type="ECO:0000313" key="11">
    <source>
        <dbReference type="EMBL" id="MDW8634507.1"/>
    </source>
</evidence>
<dbReference type="GO" id="GO:0005524">
    <property type="term" value="F:ATP binding"/>
    <property type="evidence" value="ECO:0007669"/>
    <property type="project" value="InterPro"/>
</dbReference>
<dbReference type="FunFam" id="1.10.268.10:FF:000001">
    <property type="entry name" value="DNA gyrase subunit A"/>
    <property type="match status" value="1"/>
</dbReference>
<proteinExistence type="inferred from homology"/>
<dbReference type="NCBIfam" id="TIGR01061">
    <property type="entry name" value="parC_Gpos"/>
    <property type="match status" value="1"/>
</dbReference>
<name>A0AAP6A553_STRSU</name>
<dbReference type="CDD" id="cd00187">
    <property type="entry name" value="TOP4c"/>
    <property type="match status" value="1"/>
</dbReference>
<dbReference type="PANTHER" id="PTHR43493:SF9">
    <property type="entry name" value="DNA TOPOISOMERASE 4 SUBUNIT A"/>
    <property type="match status" value="1"/>
</dbReference>
<gene>
    <name evidence="8 11" type="primary">parC</name>
    <name evidence="11" type="ORF">Q7V77_02040</name>
</gene>
<accession>A0AAP6A553</accession>